<dbReference type="Proteomes" id="UP000770661">
    <property type="component" value="Unassembled WGS sequence"/>
</dbReference>
<name>A0A8J4Y8X4_CHIOP</name>
<comment type="caution">
    <text evidence="1">The sequence shown here is derived from an EMBL/GenBank/DDBJ whole genome shotgun (WGS) entry which is preliminary data.</text>
</comment>
<dbReference type="AlphaFoldDB" id="A0A8J4Y8X4"/>
<accession>A0A8J4Y8X4</accession>
<keyword evidence="2" id="KW-1185">Reference proteome</keyword>
<organism evidence="1 2">
    <name type="scientific">Chionoecetes opilio</name>
    <name type="common">Atlantic snow crab</name>
    <name type="synonym">Cancer opilio</name>
    <dbReference type="NCBI Taxonomy" id="41210"/>
    <lineage>
        <taxon>Eukaryota</taxon>
        <taxon>Metazoa</taxon>
        <taxon>Ecdysozoa</taxon>
        <taxon>Arthropoda</taxon>
        <taxon>Crustacea</taxon>
        <taxon>Multicrustacea</taxon>
        <taxon>Malacostraca</taxon>
        <taxon>Eumalacostraca</taxon>
        <taxon>Eucarida</taxon>
        <taxon>Decapoda</taxon>
        <taxon>Pleocyemata</taxon>
        <taxon>Brachyura</taxon>
        <taxon>Eubrachyura</taxon>
        <taxon>Majoidea</taxon>
        <taxon>Majidae</taxon>
        <taxon>Chionoecetes</taxon>
    </lineage>
</organism>
<proteinExistence type="predicted"/>
<dbReference type="EMBL" id="JACEEZ010009124">
    <property type="protein sequence ID" value="KAG0722767.1"/>
    <property type="molecule type" value="Genomic_DNA"/>
</dbReference>
<protein>
    <submittedName>
        <fullName evidence="1">Uncharacterized protein</fullName>
    </submittedName>
</protein>
<reference evidence="1" key="1">
    <citation type="submission" date="2020-07" db="EMBL/GenBank/DDBJ databases">
        <title>The High-quality genome of the commercially important snow crab, Chionoecetes opilio.</title>
        <authorList>
            <person name="Jeong J.-H."/>
            <person name="Ryu S."/>
        </authorList>
    </citation>
    <scope>NUCLEOTIDE SEQUENCE</scope>
    <source>
        <strain evidence="1">MADBK_172401_WGS</strain>
        <tissue evidence="1">Digestive gland</tissue>
    </source>
</reference>
<sequence length="161" mass="18689">MLGIRSHTNEPSSLCVPWLGTASFQRPRVMLIESFDVNEACGSASIHIIGIVSLMYQQGTRHTHHQAAILCRSPCNFLHGSDEVVRRTWHSYWTQTPPITPYEQTTSVIQSIFRRPSINHHRPIRQQALFTFHRRKISGGRILNDWNRFFHIICRKGNLKF</sequence>
<evidence type="ECO:0000313" key="1">
    <source>
        <dbReference type="EMBL" id="KAG0722767.1"/>
    </source>
</evidence>
<gene>
    <name evidence="1" type="ORF">GWK47_043922</name>
</gene>
<evidence type="ECO:0000313" key="2">
    <source>
        <dbReference type="Proteomes" id="UP000770661"/>
    </source>
</evidence>